<accession>A0A672IG46</accession>
<dbReference type="PROSITE" id="PS51220">
    <property type="entry name" value="NIDO"/>
    <property type="match status" value="2"/>
</dbReference>
<evidence type="ECO:0000313" key="3">
    <source>
        <dbReference type="Proteomes" id="UP000472267"/>
    </source>
</evidence>
<evidence type="ECO:0000259" key="1">
    <source>
        <dbReference type="PROSITE" id="PS51220"/>
    </source>
</evidence>
<organism evidence="2 3">
    <name type="scientific">Salarias fasciatus</name>
    <name type="common">Jewelled blenny</name>
    <name type="synonym">Blennius fasciatus</name>
    <dbReference type="NCBI Taxonomy" id="181472"/>
    <lineage>
        <taxon>Eukaryota</taxon>
        <taxon>Metazoa</taxon>
        <taxon>Chordata</taxon>
        <taxon>Craniata</taxon>
        <taxon>Vertebrata</taxon>
        <taxon>Euteleostomi</taxon>
        <taxon>Actinopterygii</taxon>
        <taxon>Neopterygii</taxon>
        <taxon>Teleostei</taxon>
        <taxon>Neoteleostei</taxon>
        <taxon>Acanthomorphata</taxon>
        <taxon>Ovalentaria</taxon>
        <taxon>Blenniimorphae</taxon>
        <taxon>Blenniiformes</taxon>
        <taxon>Blennioidei</taxon>
        <taxon>Blenniidae</taxon>
        <taxon>Salariinae</taxon>
        <taxon>Salarias</taxon>
    </lineage>
</organism>
<dbReference type="GO" id="GO:0007160">
    <property type="term" value="P:cell-matrix adhesion"/>
    <property type="evidence" value="ECO:0007669"/>
    <property type="project" value="InterPro"/>
</dbReference>
<keyword evidence="3" id="KW-1185">Reference proteome</keyword>
<dbReference type="Pfam" id="PF06119">
    <property type="entry name" value="NIDO"/>
    <property type="match status" value="2"/>
</dbReference>
<reference evidence="2" key="2">
    <citation type="submission" date="2025-09" db="UniProtKB">
        <authorList>
            <consortium name="Ensembl"/>
        </authorList>
    </citation>
    <scope>IDENTIFICATION</scope>
</reference>
<protein>
    <recommendedName>
        <fullName evidence="1">NIDO domain-containing protein</fullName>
    </recommendedName>
</protein>
<feature type="domain" description="NIDO" evidence="1">
    <location>
        <begin position="283"/>
        <end position="393"/>
    </location>
</feature>
<evidence type="ECO:0000313" key="2">
    <source>
        <dbReference type="Ensembl" id="ENSSFAP00005040087.1"/>
    </source>
</evidence>
<name>A0A672IG46_SALFA</name>
<dbReference type="InParanoid" id="A0A672IG46"/>
<sequence length="393" mass="45294">MFFFLVGVAPRSRSDDGNSPRIHLSQPFVYFGHSYSQIYVNHNGHLTFTGPWRSFTPQRFPINGSRDVIAPFWTYIDNRERGQIIYKEHRGGHILQQATQDVNQYFPGLNFQAVSVFVATWYEVAYYPRTSTVTTFQAVLISGGRYSFVLMNYGAIDRTNLSIQIGYDTVHSVHYHSIPFYFGTDADGRVFQQRSNVNVPGRFAFRTDSGTSGPLYPINGRRSSRSDDGNSPRIHLSQPFVYFGHSYSQIYVNHNGHLTFTGPWRSFTPQRFPINGSRDVIAPFWTDIDNRERGQIIYKEHRSGHILQQATQDVNQYFPGLNFQAVSVFVATWYEVAYYPRTSTVTTFQAVLISGGRYSFVLMNYGAIDRTNLSIQVRVIKFYFIMLNFFENE</sequence>
<dbReference type="SMART" id="SM00539">
    <property type="entry name" value="NIDO"/>
    <property type="match status" value="2"/>
</dbReference>
<dbReference type="InterPro" id="IPR003886">
    <property type="entry name" value="NIDO_dom"/>
</dbReference>
<dbReference type="PANTHER" id="PTHR46160:SF9">
    <property type="entry name" value="PROTEIN PRY2-RELATED"/>
    <property type="match status" value="1"/>
</dbReference>
<feature type="domain" description="NIDO" evidence="1">
    <location>
        <begin position="71"/>
        <end position="210"/>
    </location>
</feature>
<dbReference type="AlphaFoldDB" id="A0A672IG46"/>
<dbReference type="InterPro" id="IPR052749">
    <property type="entry name" value="Alpha-tectorin"/>
</dbReference>
<dbReference type="Ensembl" id="ENSSFAT00005041566.1">
    <property type="protein sequence ID" value="ENSSFAP00005040087.1"/>
    <property type="gene ID" value="ENSSFAG00005019660.1"/>
</dbReference>
<dbReference type="Proteomes" id="UP000472267">
    <property type="component" value="Unassembled WGS sequence"/>
</dbReference>
<reference evidence="2" key="1">
    <citation type="submission" date="2025-08" db="UniProtKB">
        <authorList>
            <consortium name="Ensembl"/>
        </authorList>
    </citation>
    <scope>IDENTIFICATION</scope>
</reference>
<dbReference type="PANTHER" id="PTHR46160">
    <property type="entry name" value="ALPHA-TECTORIN-RELATED"/>
    <property type="match status" value="1"/>
</dbReference>
<proteinExistence type="predicted"/>